<evidence type="ECO:0000313" key="2">
    <source>
        <dbReference type="Proteomes" id="UP000625711"/>
    </source>
</evidence>
<proteinExistence type="predicted"/>
<organism evidence="1 2">
    <name type="scientific">Rhynchophorus ferrugineus</name>
    <name type="common">Red palm weevil</name>
    <name type="synonym">Curculio ferrugineus</name>
    <dbReference type="NCBI Taxonomy" id="354439"/>
    <lineage>
        <taxon>Eukaryota</taxon>
        <taxon>Metazoa</taxon>
        <taxon>Ecdysozoa</taxon>
        <taxon>Arthropoda</taxon>
        <taxon>Hexapoda</taxon>
        <taxon>Insecta</taxon>
        <taxon>Pterygota</taxon>
        <taxon>Neoptera</taxon>
        <taxon>Endopterygota</taxon>
        <taxon>Coleoptera</taxon>
        <taxon>Polyphaga</taxon>
        <taxon>Cucujiformia</taxon>
        <taxon>Curculionidae</taxon>
        <taxon>Dryophthorinae</taxon>
        <taxon>Rhynchophorus</taxon>
    </lineage>
</organism>
<protein>
    <submittedName>
        <fullName evidence="1">Uncharacterized protein</fullName>
    </submittedName>
</protein>
<evidence type="ECO:0000313" key="1">
    <source>
        <dbReference type="EMBL" id="KAF7265612.1"/>
    </source>
</evidence>
<gene>
    <name evidence="1" type="ORF">GWI33_020988</name>
</gene>
<reference evidence="1" key="1">
    <citation type="submission" date="2020-08" db="EMBL/GenBank/DDBJ databases">
        <title>Genome sequencing and assembly of the red palm weevil Rhynchophorus ferrugineus.</title>
        <authorList>
            <person name="Dias G.B."/>
            <person name="Bergman C.M."/>
            <person name="Manee M."/>
        </authorList>
    </citation>
    <scope>NUCLEOTIDE SEQUENCE</scope>
    <source>
        <strain evidence="1">AA-2017</strain>
        <tissue evidence="1">Whole larva</tissue>
    </source>
</reference>
<name>A0A834HRC7_RHYFE</name>
<dbReference type="EMBL" id="JAACXV010014602">
    <property type="protein sequence ID" value="KAF7265612.1"/>
    <property type="molecule type" value="Genomic_DNA"/>
</dbReference>
<dbReference type="AlphaFoldDB" id="A0A834HRC7"/>
<keyword evidence="2" id="KW-1185">Reference proteome</keyword>
<comment type="caution">
    <text evidence="1">The sequence shown here is derived from an EMBL/GenBank/DDBJ whole genome shotgun (WGS) entry which is preliminary data.</text>
</comment>
<dbReference type="Proteomes" id="UP000625711">
    <property type="component" value="Unassembled WGS sequence"/>
</dbReference>
<sequence>MTFAILVSAMAAPRANKGEIEVIERSNPIEYQPKRIFKRGIYNYGYNYDLTSPSYSYVYAPLYKEYDIHNDYDPYYSNGYYGYDNVNSWNSW</sequence>
<accession>A0A834HRC7</accession>